<dbReference type="SUPFAM" id="SSF50952">
    <property type="entry name" value="Soluble quinoprotein glucose dehydrogenase"/>
    <property type="match status" value="1"/>
</dbReference>
<organism evidence="2 3">
    <name type="scientific">Candidatus Curtissbacteria bacterium RIFOXYA1_FULL_41_14</name>
    <dbReference type="NCBI Taxonomy" id="1797737"/>
    <lineage>
        <taxon>Bacteria</taxon>
        <taxon>Candidatus Curtissiibacteriota</taxon>
    </lineage>
</organism>
<feature type="non-terminal residue" evidence="2">
    <location>
        <position position="1"/>
    </location>
</feature>
<proteinExistence type="predicted"/>
<gene>
    <name evidence="2" type="ORF">A2196_03010</name>
</gene>
<protein>
    <submittedName>
        <fullName evidence="2">Glucose sorbosone dehydrogenase</fullName>
    </submittedName>
</protein>
<reference evidence="2 3" key="1">
    <citation type="journal article" date="2016" name="Nat. Commun.">
        <title>Thousands of microbial genomes shed light on interconnected biogeochemical processes in an aquifer system.</title>
        <authorList>
            <person name="Anantharaman K."/>
            <person name="Brown C.T."/>
            <person name="Hug L.A."/>
            <person name="Sharon I."/>
            <person name="Castelle C.J."/>
            <person name="Probst A.J."/>
            <person name="Thomas B.C."/>
            <person name="Singh A."/>
            <person name="Wilkins M.J."/>
            <person name="Karaoz U."/>
            <person name="Brodie E.L."/>
            <person name="Williams K.H."/>
            <person name="Hubbard S.S."/>
            <person name="Banfield J.F."/>
        </authorList>
    </citation>
    <scope>NUCLEOTIDE SEQUENCE [LARGE SCALE GENOMIC DNA]</scope>
</reference>
<dbReference type="Pfam" id="PF07995">
    <property type="entry name" value="GSDH"/>
    <property type="match status" value="1"/>
</dbReference>
<evidence type="ECO:0000313" key="3">
    <source>
        <dbReference type="Proteomes" id="UP000176751"/>
    </source>
</evidence>
<dbReference type="InterPro" id="IPR011041">
    <property type="entry name" value="Quinoprot_gluc/sorb_DH_b-prop"/>
</dbReference>
<comment type="caution">
    <text evidence="2">The sequence shown here is derived from an EMBL/GenBank/DDBJ whole genome shotgun (WGS) entry which is preliminary data.</text>
</comment>
<dbReference type="InterPro" id="IPR011042">
    <property type="entry name" value="6-blade_b-propeller_TolB-like"/>
</dbReference>
<evidence type="ECO:0000259" key="1">
    <source>
        <dbReference type="Pfam" id="PF07995"/>
    </source>
</evidence>
<dbReference type="Gene3D" id="2.120.10.30">
    <property type="entry name" value="TolB, C-terminal domain"/>
    <property type="match status" value="1"/>
</dbReference>
<dbReference type="AlphaFoldDB" id="A0A1F5HCL9"/>
<dbReference type="PANTHER" id="PTHR19328">
    <property type="entry name" value="HEDGEHOG-INTERACTING PROTEIN"/>
    <property type="match status" value="1"/>
</dbReference>
<feature type="domain" description="Glucose/Sorbosone dehydrogenase" evidence="1">
    <location>
        <begin position="1"/>
        <end position="255"/>
    </location>
</feature>
<sequence length="271" mass="29600">GEGGLLGIAIHPEFAGNQYVYLYYTYSNTGNNTLNKVVRFKFENDQLINDKVIVDSIPGAANHNGGRIKFGPDNFLYITTGDAQEPSQAQDINSLAGKILRVTDEGKTASGNPFDNLVYSYGHRNPQGLAWDKDGRLWATEHGRSGIQSGLDEINLVEPGKNYGWPTIQGDEKRQGMETPQLNSGSDTWAPAGAVFVGDSLFFSGLRGQALYEAVIAGDDISFKEHFKGEFGRIRNVVLGSDGYLYITTSNRDGRGTVKTGDDKIIKINQP</sequence>
<dbReference type="EMBL" id="MFCA01000025">
    <property type="protein sequence ID" value="OGE01830.1"/>
    <property type="molecule type" value="Genomic_DNA"/>
</dbReference>
<accession>A0A1F5HCL9</accession>
<dbReference type="STRING" id="1797737.A2196_03010"/>
<dbReference type="PANTHER" id="PTHR19328:SF13">
    <property type="entry name" value="HIPL1 PROTEIN"/>
    <property type="match status" value="1"/>
</dbReference>
<name>A0A1F5HCL9_9BACT</name>
<dbReference type="InterPro" id="IPR012938">
    <property type="entry name" value="Glc/Sorbosone_DH"/>
</dbReference>
<evidence type="ECO:0000313" key="2">
    <source>
        <dbReference type="EMBL" id="OGE01830.1"/>
    </source>
</evidence>
<dbReference type="Proteomes" id="UP000176751">
    <property type="component" value="Unassembled WGS sequence"/>
</dbReference>